<dbReference type="InterPro" id="IPR006461">
    <property type="entry name" value="PLAC_motif_containing"/>
</dbReference>
<dbReference type="AlphaFoldDB" id="A0AAV2Z1M1"/>
<keyword evidence="1" id="KW-0812">Transmembrane</keyword>
<dbReference type="NCBIfam" id="TIGR01571">
    <property type="entry name" value="A_thal_Cys_rich"/>
    <property type="match status" value="1"/>
</dbReference>
<evidence type="ECO:0000313" key="3">
    <source>
        <dbReference type="Proteomes" id="UP001146120"/>
    </source>
</evidence>
<feature type="transmembrane region" description="Helical" evidence="1">
    <location>
        <begin position="77"/>
        <end position="102"/>
    </location>
</feature>
<protein>
    <recommendedName>
        <fullName evidence="4">PLAC8 family protein</fullName>
    </recommendedName>
</protein>
<keyword evidence="1" id="KW-1133">Transmembrane helix</keyword>
<dbReference type="Proteomes" id="UP001146120">
    <property type="component" value="Unassembled WGS sequence"/>
</dbReference>
<reference evidence="2" key="1">
    <citation type="submission" date="2022-11" db="EMBL/GenBank/DDBJ databases">
        <authorList>
            <person name="Morgan W.R."/>
            <person name="Tartar A."/>
        </authorList>
    </citation>
    <scope>NUCLEOTIDE SEQUENCE</scope>
    <source>
        <strain evidence="2">ARSEF 373</strain>
    </source>
</reference>
<gene>
    <name evidence="2" type="ORF">N0F65_005461</name>
</gene>
<dbReference type="EMBL" id="DAKRPA010000086">
    <property type="protein sequence ID" value="DAZ99293.1"/>
    <property type="molecule type" value="Genomic_DNA"/>
</dbReference>
<dbReference type="PANTHER" id="PTHR15907">
    <property type="entry name" value="DUF614 FAMILY PROTEIN-RELATED"/>
    <property type="match status" value="1"/>
</dbReference>
<name>A0AAV2Z1M1_9STRA</name>
<reference evidence="2" key="2">
    <citation type="journal article" date="2023" name="Microbiol Resour">
        <title>Decontamination and Annotation of the Draft Genome Sequence of the Oomycete Lagenidium giganteum ARSEF 373.</title>
        <authorList>
            <person name="Morgan W.R."/>
            <person name="Tartar A."/>
        </authorList>
    </citation>
    <scope>NUCLEOTIDE SEQUENCE</scope>
    <source>
        <strain evidence="2">ARSEF 373</strain>
    </source>
</reference>
<evidence type="ECO:0000256" key="1">
    <source>
        <dbReference type="SAM" id="Phobius"/>
    </source>
</evidence>
<keyword evidence="3" id="KW-1185">Reference proteome</keyword>
<keyword evidence="1" id="KW-0472">Membrane</keyword>
<dbReference type="Pfam" id="PF04749">
    <property type="entry name" value="PLAC8"/>
    <property type="match status" value="1"/>
</dbReference>
<evidence type="ECO:0008006" key="4">
    <source>
        <dbReference type="Google" id="ProtNLM"/>
    </source>
</evidence>
<evidence type="ECO:0000313" key="2">
    <source>
        <dbReference type="EMBL" id="DAZ99293.1"/>
    </source>
</evidence>
<accession>A0AAV2Z1M1</accession>
<organism evidence="2 3">
    <name type="scientific">Lagenidium giganteum</name>
    <dbReference type="NCBI Taxonomy" id="4803"/>
    <lineage>
        <taxon>Eukaryota</taxon>
        <taxon>Sar</taxon>
        <taxon>Stramenopiles</taxon>
        <taxon>Oomycota</taxon>
        <taxon>Peronosporomycetes</taxon>
        <taxon>Pythiales</taxon>
        <taxon>Pythiaceae</taxon>
    </lineage>
</organism>
<proteinExistence type="predicted"/>
<comment type="caution">
    <text evidence="2">The sequence shown here is derived from an EMBL/GenBank/DDBJ whole genome shotgun (WGS) entry which is preliminary data.</text>
</comment>
<sequence>MADTATPSTPRAADYQTLESDDKRVDANGITTGAWGAGFYACFDHLVPNCLMAWCYPWVSLAQITSRMGISSYSNALMLYMGLLVGALVLNVLALAYIFCVWQLRGRVRARFEIPGSPLQDLLLSWCCGCCVVAQMASHVKSYEPGSCYCGPVDTLPPYEPIAAPTMPEKSNHANEE</sequence>